<sequence length="139" mass="15185">MKGWILVNSFGCSVRFHEPELDTSGWLKHYCVTISGEGMQASVRVDNLPYGRNPADFFEELARQWQGWQGEQSWAAIEGEYSLVATTDACGHLLLTVSLLAKGGFPAWSAEVSLAIEAGQLQALAMNGKDFFYPAPAGL</sequence>
<evidence type="ECO:0000313" key="1">
    <source>
        <dbReference type="EMBL" id="QQO83390.1"/>
    </source>
</evidence>
<gene>
    <name evidence="1" type="ORF">D7032_09035</name>
</gene>
<accession>A0A7T8IP31</accession>
<dbReference type="InterPro" id="IPR046196">
    <property type="entry name" value="DUF6228"/>
</dbReference>
<name>A0A7T8IP31_9GAMM</name>
<dbReference type="RefSeq" id="WP_208134356.1">
    <property type="nucleotide sequence ID" value="NZ_CP032664.1"/>
</dbReference>
<proteinExistence type="predicted"/>
<dbReference type="AlphaFoldDB" id="A0A7T8IP31"/>
<protein>
    <submittedName>
        <fullName evidence="1">Uncharacterized protein</fullName>
    </submittedName>
</protein>
<reference evidence="1" key="1">
    <citation type="submission" date="2018-09" db="EMBL/GenBank/DDBJ databases">
        <title>Genome sequencing and analysis.</title>
        <authorList>
            <person name="Huang Y.-T."/>
        </authorList>
    </citation>
    <scope>NUCLEOTIDE SEQUENCE</scope>
    <source>
        <strain evidence="1">HIDE</strain>
    </source>
</reference>
<dbReference type="Pfam" id="PF19739">
    <property type="entry name" value="DUF6228"/>
    <property type="match status" value="1"/>
</dbReference>
<organism evidence="1">
    <name type="scientific">Shewanella algae</name>
    <dbReference type="NCBI Taxonomy" id="38313"/>
    <lineage>
        <taxon>Bacteria</taxon>
        <taxon>Pseudomonadati</taxon>
        <taxon>Pseudomonadota</taxon>
        <taxon>Gammaproteobacteria</taxon>
        <taxon>Alteromonadales</taxon>
        <taxon>Shewanellaceae</taxon>
        <taxon>Shewanella</taxon>
    </lineage>
</organism>
<dbReference type="EMBL" id="CP032664">
    <property type="protein sequence ID" value="QQO83390.1"/>
    <property type="molecule type" value="Genomic_DNA"/>
</dbReference>